<dbReference type="Proteomes" id="UP001209076">
    <property type="component" value="Unassembled WGS sequence"/>
</dbReference>
<gene>
    <name evidence="1" type="ORF">N7603_03845</name>
</gene>
<sequence length="272" mass="31253">MKKYMIACDLDGTLLDGNSELTTETISYLKELASLGHKIVIATGRPFRGCYHYYQALDLDTPIITDNGGSIENPRDNHFQKMTLKIPKRIIDKLFNFAEPFTRTAFYSVDNGLYVYKPTDRLNWLYHETEDTFFVEGPFTNPNHPEPSGLMYIIDVAYKETFESFIMNECDGLLLYRDWGSDHKNAIFEIYQKRTSKGEAIEFVRQYYGFEPEQVIAFGDGLNDLDMLQVVHHGVAMKNGVDEVKAVAKAISFKPNTENGVIEYLKQYITKD</sequence>
<dbReference type="PANTHER" id="PTHR10000:SF23">
    <property type="entry name" value="5-AMINO-6-(5-PHOSPHO-D-RIBITYLAMINO)URACIL PHOSPHATASE YITU"/>
    <property type="match status" value="1"/>
</dbReference>
<keyword evidence="2" id="KW-1185">Reference proteome</keyword>
<dbReference type="PROSITE" id="PS01229">
    <property type="entry name" value="COF_2"/>
    <property type="match status" value="1"/>
</dbReference>
<protein>
    <submittedName>
        <fullName evidence="1">Cof-type HAD-IIB family hydrolase</fullName>
    </submittedName>
</protein>
<dbReference type="EMBL" id="JAOEGN010000005">
    <property type="protein sequence ID" value="MCU0104783.1"/>
    <property type="molecule type" value="Genomic_DNA"/>
</dbReference>
<dbReference type="InterPro" id="IPR000150">
    <property type="entry name" value="Cof"/>
</dbReference>
<dbReference type="SFLD" id="SFLDG01140">
    <property type="entry name" value="C2.B:_Phosphomannomutase_and_P"/>
    <property type="match status" value="1"/>
</dbReference>
<dbReference type="RefSeq" id="WP_262096034.1">
    <property type="nucleotide sequence ID" value="NZ_JAOEGN010000005.1"/>
</dbReference>
<dbReference type="PANTHER" id="PTHR10000">
    <property type="entry name" value="PHOSPHOSERINE PHOSPHATASE"/>
    <property type="match status" value="1"/>
</dbReference>
<name>A0ABT2PYP2_9MOLU</name>
<dbReference type="InterPro" id="IPR006379">
    <property type="entry name" value="HAD-SF_hydro_IIB"/>
</dbReference>
<dbReference type="GO" id="GO:0016787">
    <property type="term" value="F:hydrolase activity"/>
    <property type="evidence" value="ECO:0007669"/>
    <property type="project" value="UniProtKB-KW"/>
</dbReference>
<evidence type="ECO:0000313" key="2">
    <source>
        <dbReference type="Proteomes" id="UP001209076"/>
    </source>
</evidence>
<accession>A0ABT2PYP2</accession>
<dbReference type="InterPro" id="IPR036412">
    <property type="entry name" value="HAD-like_sf"/>
</dbReference>
<dbReference type="NCBIfam" id="TIGR00099">
    <property type="entry name" value="Cof-subfamily"/>
    <property type="match status" value="1"/>
</dbReference>
<dbReference type="NCBIfam" id="TIGR01484">
    <property type="entry name" value="HAD-SF-IIB"/>
    <property type="match status" value="1"/>
</dbReference>
<dbReference type="SUPFAM" id="SSF56784">
    <property type="entry name" value="HAD-like"/>
    <property type="match status" value="1"/>
</dbReference>
<dbReference type="Gene3D" id="3.30.1240.10">
    <property type="match status" value="1"/>
</dbReference>
<proteinExistence type="predicted"/>
<dbReference type="InterPro" id="IPR023214">
    <property type="entry name" value="HAD_sf"/>
</dbReference>
<keyword evidence="1" id="KW-0378">Hydrolase</keyword>
<comment type="caution">
    <text evidence="1">The sequence shown here is derived from an EMBL/GenBank/DDBJ whole genome shotgun (WGS) entry which is preliminary data.</text>
</comment>
<reference evidence="2" key="1">
    <citation type="submission" date="2023-07" db="EMBL/GenBank/DDBJ databases">
        <title>Novel Mycoplasma species identified in domestic and wild animals.</title>
        <authorList>
            <person name="Volokhov D.V."/>
            <person name="Furtak V.A."/>
            <person name="Zagorodnyaya T.A."/>
        </authorList>
    </citation>
    <scope>NUCLEOTIDE SEQUENCE [LARGE SCALE GENOMIC DNA]</scope>
    <source>
        <strain evidence="2">92-19</strain>
    </source>
</reference>
<dbReference type="CDD" id="cd07516">
    <property type="entry name" value="HAD_Pase"/>
    <property type="match status" value="1"/>
</dbReference>
<evidence type="ECO:0000313" key="1">
    <source>
        <dbReference type="EMBL" id="MCU0104783.1"/>
    </source>
</evidence>
<organism evidence="1 2">
    <name type="scientific">Paracholeplasma vituli</name>
    <dbReference type="NCBI Taxonomy" id="69473"/>
    <lineage>
        <taxon>Bacteria</taxon>
        <taxon>Bacillati</taxon>
        <taxon>Mycoplasmatota</taxon>
        <taxon>Mollicutes</taxon>
        <taxon>Acholeplasmatales</taxon>
        <taxon>Acholeplasmataceae</taxon>
        <taxon>Paracholeplasma</taxon>
    </lineage>
</organism>
<dbReference type="Gene3D" id="3.40.50.1000">
    <property type="entry name" value="HAD superfamily/HAD-like"/>
    <property type="match status" value="1"/>
</dbReference>
<dbReference type="Pfam" id="PF08282">
    <property type="entry name" value="Hydrolase_3"/>
    <property type="match status" value="1"/>
</dbReference>
<dbReference type="SFLD" id="SFLDS00003">
    <property type="entry name" value="Haloacid_Dehalogenase"/>
    <property type="match status" value="1"/>
</dbReference>